<keyword evidence="2" id="KW-1185">Reference proteome</keyword>
<dbReference type="PATRIC" id="fig|504832.7.peg.2638"/>
<sequence length="153" mass="17171">MAKKKKIFTIGYEHVSSRAVLDELERAGVKILADVRAIASSRRAGFSKNQLAASLDERGIGYVQFRGLGTPKQGREAVRKGDIATMKKIYTAHLKTAEAKHEMDELAELVKKTGPVCLLCFERDHTNCHRHFIAEIIEERDDVTPEHLVAPQF</sequence>
<accession>F8BSF2</accession>
<name>F8BSF2_AFIC5</name>
<dbReference type="KEGG" id="ocg:OCA5_c25000"/>
<dbReference type="PANTHER" id="PTHR39337">
    <property type="entry name" value="BLR5642 PROTEIN"/>
    <property type="match status" value="1"/>
</dbReference>
<dbReference type="AlphaFoldDB" id="F8BSF2"/>
<dbReference type="OrthoDB" id="9810084at2"/>
<dbReference type="eggNOG" id="COG5483">
    <property type="taxonomic scope" value="Bacteria"/>
</dbReference>
<dbReference type="PIRSF" id="PIRSF024492">
    <property type="entry name" value="UCP024492"/>
    <property type="match status" value="1"/>
</dbReference>
<dbReference type="EMBL" id="CP002826">
    <property type="protein sequence ID" value="AEI07195.1"/>
    <property type="molecule type" value="Genomic_DNA"/>
</dbReference>
<reference evidence="1 2" key="1">
    <citation type="journal article" date="2011" name="J. Bacteriol.">
        <title>Complete genome sequences of the chemolithoautotrophic Oligotropha carboxidovorans strains OM4 and OM5.</title>
        <authorList>
            <person name="Volland S."/>
            <person name="Rachinger M."/>
            <person name="Strittmatter A."/>
            <person name="Daniel R."/>
            <person name="Gottschalk G."/>
            <person name="Meyer O."/>
        </authorList>
    </citation>
    <scope>NUCLEOTIDE SEQUENCE [LARGE SCALE GENOMIC DNA]</scope>
    <source>
        <strain evidence="2">ATCC 49405 / DSM 1227 / KCTC 32145 / OM5</strain>
    </source>
</reference>
<dbReference type="RefSeq" id="WP_013913238.1">
    <property type="nucleotide sequence ID" value="NC_011386.1"/>
</dbReference>
<dbReference type="PANTHER" id="PTHR39337:SF1">
    <property type="entry name" value="BLR5642 PROTEIN"/>
    <property type="match status" value="1"/>
</dbReference>
<dbReference type="STRING" id="504832.OCA5_c25000"/>
<evidence type="ECO:0000313" key="1">
    <source>
        <dbReference type="EMBL" id="AEI07195.1"/>
    </source>
</evidence>
<evidence type="ECO:0008006" key="3">
    <source>
        <dbReference type="Google" id="ProtNLM"/>
    </source>
</evidence>
<gene>
    <name evidence="1" type="ordered locus">OCA5_c25000</name>
</gene>
<dbReference type="Proteomes" id="UP000007730">
    <property type="component" value="Chromosome"/>
</dbReference>
<dbReference type="InterPro" id="IPR014519">
    <property type="entry name" value="UCP024492"/>
</dbReference>
<dbReference type="Pfam" id="PF04343">
    <property type="entry name" value="DUF488"/>
    <property type="match status" value="1"/>
</dbReference>
<dbReference type="HOGENOM" id="CLU_077467_2_0_5"/>
<dbReference type="InterPro" id="IPR007438">
    <property type="entry name" value="DUF488"/>
</dbReference>
<protein>
    <recommendedName>
        <fullName evidence="3">DUF488 domain-containing protein</fullName>
    </recommendedName>
</protein>
<organism evidence="1 2">
    <name type="scientific">Afipia carboxidovorans (strain ATCC 49405 / DSM 1227 / KCTC 32145 / OM5)</name>
    <name type="common">Oligotropha carboxidovorans</name>
    <dbReference type="NCBI Taxonomy" id="504832"/>
    <lineage>
        <taxon>Bacteria</taxon>
        <taxon>Pseudomonadati</taxon>
        <taxon>Pseudomonadota</taxon>
        <taxon>Alphaproteobacteria</taxon>
        <taxon>Hyphomicrobiales</taxon>
        <taxon>Nitrobacteraceae</taxon>
        <taxon>Afipia</taxon>
    </lineage>
</organism>
<proteinExistence type="predicted"/>
<evidence type="ECO:0000313" key="2">
    <source>
        <dbReference type="Proteomes" id="UP000007730"/>
    </source>
</evidence>